<protein>
    <recommendedName>
        <fullName evidence="7 14">Ribonuclease HII</fullName>
        <shortName evidence="14">RNase HII</shortName>
        <ecNumber evidence="6 14">3.1.26.4</ecNumber>
    </recommendedName>
</protein>
<evidence type="ECO:0000256" key="2">
    <source>
        <dbReference type="ARBA" id="ARBA00001946"/>
    </source>
</evidence>
<feature type="binding site" evidence="14 15">
    <location>
        <position position="81"/>
    </location>
    <ligand>
        <name>a divalent metal cation</name>
        <dbReference type="ChEBI" id="CHEBI:60240"/>
    </ligand>
</feature>
<dbReference type="PANTHER" id="PTHR10954">
    <property type="entry name" value="RIBONUCLEASE H2 SUBUNIT A"/>
    <property type="match status" value="1"/>
</dbReference>
<organism evidence="18 19">
    <name type="scientific">Bombilactobacillus mellis</name>
    <dbReference type="NCBI Taxonomy" id="1218508"/>
    <lineage>
        <taxon>Bacteria</taxon>
        <taxon>Bacillati</taxon>
        <taxon>Bacillota</taxon>
        <taxon>Bacilli</taxon>
        <taxon>Lactobacillales</taxon>
        <taxon>Lactobacillaceae</taxon>
        <taxon>Bombilactobacillus</taxon>
    </lineage>
</organism>
<dbReference type="InterPro" id="IPR036397">
    <property type="entry name" value="RNaseH_sf"/>
</dbReference>
<evidence type="ECO:0000256" key="6">
    <source>
        <dbReference type="ARBA" id="ARBA00012180"/>
    </source>
</evidence>
<keyword evidence="12 14" id="KW-0378">Hydrolase</keyword>
<keyword evidence="13 14" id="KW-0464">Manganese</keyword>
<dbReference type="Gene3D" id="3.30.420.10">
    <property type="entry name" value="Ribonuclease H-like superfamily/Ribonuclease H"/>
    <property type="match status" value="1"/>
</dbReference>
<dbReference type="HAMAP" id="MF_00052_B">
    <property type="entry name" value="RNase_HII_B"/>
    <property type="match status" value="1"/>
</dbReference>
<evidence type="ECO:0000256" key="8">
    <source>
        <dbReference type="ARBA" id="ARBA00022490"/>
    </source>
</evidence>
<dbReference type="EMBL" id="JXBZ01000008">
    <property type="protein sequence ID" value="KJY48542.1"/>
    <property type="molecule type" value="Genomic_DNA"/>
</dbReference>
<dbReference type="RefSeq" id="WP_045922808.1">
    <property type="nucleotide sequence ID" value="NZ_JBHTHW010000008.1"/>
</dbReference>
<dbReference type="GO" id="GO:0004523">
    <property type="term" value="F:RNA-DNA hybrid ribonuclease activity"/>
    <property type="evidence" value="ECO:0007669"/>
    <property type="project" value="UniProtKB-UniRule"/>
</dbReference>
<dbReference type="GO" id="GO:0005737">
    <property type="term" value="C:cytoplasm"/>
    <property type="evidence" value="ECO:0007669"/>
    <property type="project" value="UniProtKB-SubCell"/>
</dbReference>
<evidence type="ECO:0000256" key="10">
    <source>
        <dbReference type="ARBA" id="ARBA00022723"/>
    </source>
</evidence>
<dbReference type="PATRIC" id="fig|1218508.4.peg.928"/>
<comment type="cofactor">
    <cofactor evidence="14 15">
        <name>Mn(2+)</name>
        <dbReference type="ChEBI" id="CHEBI:29035"/>
    </cofactor>
    <cofactor evidence="14 15">
        <name>Mg(2+)</name>
        <dbReference type="ChEBI" id="CHEBI:18420"/>
    </cofactor>
    <text evidence="14 15">Manganese or magnesium. Binds 1 divalent metal ion per monomer in the absence of substrate. May bind a second metal ion after substrate binding.</text>
</comment>
<evidence type="ECO:0000256" key="7">
    <source>
        <dbReference type="ARBA" id="ARBA00019179"/>
    </source>
</evidence>
<evidence type="ECO:0000256" key="4">
    <source>
        <dbReference type="ARBA" id="ARBA00004496"/>
    </source>
</evidence>
<dbReference type="FunFam" id="3.30.420.10:FF:000006">
    <property type="entry name" value="Ribonuclease HII"/>
    <property type="match status" value="1"/>
</dbReference>
<dbReference type="GO" id="GO:0003723">
    <property type="term" value="F:RNA binding"/>
    <property type="evidence" value="ECO:0007669"/>
    <property type="project" value="UniProtKB-UniRule"/>
</dbReference>
<dbReference type="SUPFAM" id="SSF53098">
    <property type="entry name" value="Ribonuclease H-like"/>
    <property type="match status" value="1"/>
</dbReference>
<name>A0A0F4KPF7_9LACO</name>
<keyword evidence="19" id="KW-1185">Reference proteome</keyword>
<dbReference type="Pfam" id="PF01351">
    <property type="entry name" value="RNase_HII"/>
    <property type="match status" value="1"/>
</dbReference>
<sequence>MTENLSQLTIQQIKDLLKTSSAQPDLWSKLAQDPRQGVQKLVRKHQQQQQRQRELQIDFERRLTFERPFWQKQQLVAGIDEVGRGPLAGPVVAAAVVLPADVQIWEINDSKKLSAHKRRQLYEQILAVAIDVSVGVGSRALIDELDIYHATEVTMAQAVQQLNVPVKHLLVDAMQVPVAIPQTKIIKGDARSASIGAASIIAKVYRDELMQTYAQIYPHYGFEKNAGYGTKEHLLGMQRWGICPLHRHSFAPVKKYL</sequence>
<feature type="domain" description="RNase H type-2" evidence="17">
    <location>
        <begin position="74"/>
        <end position="257"/>
    </location>
</feature>
<gene>
    <name evidence="14 18" type="primary">rnhB</name>
    <name evidence="18" type="ORF">JG29_09430</name>
</gene>
<dbReference type="AlphaFoldDB" id="A0A0F4KPF7"/>
<dbReference type="PANTHER" id="PTHR10954:SF18">
    <property type="entry name" value="RIBONUCLEASE HII"/>
    <property type="match status" value="1"/>
</dbReference>
<dbReference type="HOGENOM" id="CLU_036532_2_1_9"/>
<dbReference type="OrthoDB" id="9803420at2"/>
<comment type="subcellular location">
    <subcellularLocation>
        <location evidence="4 14">Cytoplasm</location>
    </subcellularLocation>
</comment>
<feature type="binding site" evidence="14 15">
    <location>
        <position position="172"/>
    </location>
    <ligand>
        <name>a divalent metal cation</name>
        <dbReference type="ChEBI" id="CHEBI:60240"/>
    </ligand>
</feature>
<dbReference type="GO" id="GO:0032299">
    <property type="term" value="C:ribonuclease H2 complex"/>
    <property type="evidence" value="ECO:0007669"/>
    <property type="project" value="TreeGrafter"/>
</dbReference>
<comment type="catalytic activity">
    <reaction evidence="1 14 15 16">
        <text>Endonucleolytic cleavage to 5'-phosphomonoester.</text>
        <dbReference type="EC" id="3.1.26.4"/>
    </reaction>
</comment>
<dbReference type="NCBIfam" id="NF000595">
    <property type="entry name" value="PRK00015.1-3"/>
    <property type="match status" value="1"/>
</dbReference>
<dbReference type="InterPro" id="IPR001352">
    <property type="entry name" value="RNase_HII/HIII"/>
</dbReference>
<evidence type="ECO:0000256" key="1">
    <source>
        <dbReference type="ARBA" id="ARBA00000077"/>
    </source>
</evidence>
<keyword evidence="8 14" id="KW-0963">Cytoplasm</keyword>
<feature type="binding site" evidence="14 15">
    <location>
        <position position="80"/>
    </location>
    <ligand>
        <name>a divalent metal cation</name>
        <dbReference type="ChEBI" id="CHEBI:60240"/>
    </ligand>
</feature>
<evidence type="ECO:0000256" key="9">
    <source>
        <dbReference type="ARBA" id="ARBA00022722"/>
    </source>
</evidence>
<dbReference type="GO" id="GO:0006298">
    <property type="term" value="P:mismatch repair"/>
    <property type="evidence" value="ECO:0007669"/>
    <property type="project" value="TreeGrafter"/>
</dbReference>
<keyword evidence="9 14" id="KW-0540">Nuclease</keyword>
<evidence type="ECO:0000256" key="3">
    <source>
        <dbReference type="ARBA" id="ARBA00004065"/>
    </source>
</evidence>
<accession>A0A0F4KPF7</accession>
<evidence type="ECO:0000313" key="19">
    <source>
        <dbReference type="Proteomes" id="UP000033695"/>
    </source>
</evidence>
<comment type="caution">
    <text evidence="18">The sequence shown here is derived from an EMBL/GenBank/DDBJ whole genome shotgun (WGS) entry which is preliminary data.</text>
</comment>
<evidence type="ECO:0000256" key="12">
    <source>
        <dbReference type="ARBA" id="ARBA00022801"/>
    </source>
</evidence>
<evidence type="ECO:0000256" key="15">
    <source>
        <dbReference type="PROSITE-ProRule" id="PRU01319"/>
    </source>
</evidence>
<evidence type="ECO:0000256" key="13">
    <source>
        <dbReference type="ARBA" id="ARBA00023211"/>
    </source>
</evidence>
<dbReference type="EC" id="3.1.26.4" evidence="6 14"/>
<comment type="similarity">
    <text evidence="5 14 16">Belongs to the RNase HII family.</text>
</comment>
<dbReference type="STRING" id="1218508.JG29_09430"/>
<evidence type="ECO:0000256" key="11">
    <source>
        <dbReference type="ARBA" id="ARBA00022759"/>
    </source>
</evidence>
<evidence type="ECO:0000313" key="18">
    <source>
        <dbReference type="EMBL" id="KJY48542.1"/>
    </source>
</evidence>
<keyword evidence="10 14" id="KW-0479">Metal-binding</keyword>
<dbReference type="CDD" id="cd07182">
    <property type="entry name" value="RNase_HII_bacteria_HII_like"/>
    <property type="match status" value="1"/>
</dbReference>
<evidence type="ECO:0000256" key="16">
    <source>
        <dbReference type="RuleBase" id="RU003515"/>
    </source>
</evidence>
<evidence type="ECO:0000256" key="5">
    <source>
        <dbReference type="ARBA" id="ARBA00007383"/>
    </source>
</evidence>
<keyword evidence="11 14" id="KW-0255">Endonuclease</keyword>
<evidence type="ECO:0000256" key="14">
    <source>
        <dbReference type="HAMAP-Rule" id="MF_00052"/>
    </source>
</evidence>
<dbReference type="InterPro" id="IPR012337">
    <property type="entry name" value="RNaseH-like_sf"/>
</dbReference>
<dbReference type="GO" id="GO:0043137">
    <property type="term" value="P:DNA replication, removal of RNA primer"/>
    <property type="evidence" value="ECO:0007669"/>
    <property type="project" value="TreeGrafter"/>
</dbReference>
<comment type="function">
    <text evidence="3 14 16">Endonuclease that specifically degrades the RNA of RNA-DNA hybrids.</text>
</comment>
<dbReference type="InterPro" id="IPR022898">
    <property type="entry name" value="RNase_HII"/>
</dbReference>
<comment type="cofactor">
    <cofactor evidence="2">
        <name>Mg(2+)</name>
        <dbReference type="ChEBI" id="CHEBI:18420"/>
    </cofactor>
</comment>
<proteinExistence type="inferred from homology"/>
<dbReference type="InterPro" id="IPR024567">
    <property type="entry name" value="RNase_HII/HIII_dom"/>
</dbReference>
<evidence type="ECO:0000259" key="17">
    <source>
        <dbReference type="PROSITE" id="PS51975"/>
    </source>
</evidence>
<dbReference type="Proteomes" id="UP000033695">
    <property type="component" value="Unassembled WGS sequence"/>
</dbReference>
<dbReference type="NCBIfam" id="NF000594">
    <property type="entry name" value="PRK00015.1-1"/>
    <property type="match status" value="1"/>
</dbReference>
<dbReference type="GO" id="GO:0030145">
    <property type="term" value="F:manganese ion binding"/>
    <property type="evidence" value="ECO:0007669"/>
    <property type="project" value="UniProtKB-UniRule"/>
</dbReference>
<dbReference type="PROSITE" id="PS51975">
    <property type="entry name" value="RNASE_H_2"/>
    <property type="match status" value="1"/>
</dbReference>
<reference evidence="18 19" key="1">
    <citation type="submission" date="2014-12" db="EMBL/GenBank/DDBJ databases">
        <title>Comparative genomics of the lactic acid bacteria isolated from the honey bee gut.</title>
        <authorList>
            <person name="Ellegaard K.M."/>
            <person name="Tamarit D."/>
            <person name="Javelind E."/>
            <person name="Olofsson T."/>
            <person name="Andersson S.G."/>
            <person name="Vasquez A."/>
        </authorList>
    </citation>
    <scope>NUCLEOTIDE SEQUENCE [LARGE SCALE GENOMIC DNA]</scope>
    <source>
        <strain evidence="18 19">Hon2</strain>
    </source>
</reference>